<evidence type="ECO:0000256" key="3">
    <source>
        <dbReference type="ARBA" id="ARBA00022490"/>
    </source>
</evidence>
<dbReference type="HOGENOM" id="CLU_258085_0_0_1"/>
<dbReference type="InterPro" id="IPR050760">
    <property type="entry name" value="Period_circadian_regulator"/>
</dbReference>
<accession>R7UY34</accession>
<feature type="region of interest" description="Disordered" evidence="5">
    <location>
        <begin position="976"/>
        <end position="1019"/>
    </location>
</feature>
<dbReference type="Pfam" id="PF12114">
    <property type="entry name" value="Period_C"/>
    <property type="match status" value="1"/>
</dbReference>
<feature type="compositionally biased region" description="Basic residues" evidence="5">
    <location>
        <begin position="1217"/>
        <end position="1226"/>
    </location>
</feature>
<protein>
    <recommendedName>
        <fullName evidence="6">PAS domain-containing protein</fullName>
    </recommendedName>
</protein>
<organism evidence="7">
    <name type="scientific">Capitella teleta</name>
    <name type="common">Polychaete worm</name>
    <dbReference type="NCBI Taxonomy" id="283909"/>
    <lineage>
        <taxon>Eukaryota</taxon>
        <taxon>Metazoa</taxon>
        <taxon>Spiralia</taxon>
        <taxon>Lophotrochozoa</taxon>
        <taxon>Annelida</taxon>
        <taxon>Polychaeta</taxon>
        <taxon>Sedentaria</taxon>
        <taxon>Scolecida</taxon>
        <taxon>Capitellidae</taxon>
        <taxon>Capitella</taxon>
    </lineage>
</organism>
<dbReference type="PANTHER" id="PTHR11269:SF16">
    <property type="entry name" value="PERIOD CIRCADIAN PROTEIN"/>
    <property type="match status" value="1"/>
</dbReference>
<gene>
    <name evidence="7" type="ORF">CAPTEDRAFT_202301</name>
</gene>
<dbReference type="EnsemblMetazoa" id="CapteT202301">
    <property type="protein sequence ID" value="CapteP202301"/>
    <property type="gene ID" value="CapteG202301"/>
</dbReference>
<feature type="compositionally biased region" description="Low complexity" evidence="5">
    <location>
        <begin position="41"/>
        <end position="53"/>
    </location>
</feature>
<dbReference type="GO" id="GO:0032922">
    <property type="term" value="P:circadian regulation of gene expression"/>
    <property type="evidence" value="ECO:0007669"/>
    <property type="project" value="TreeGrafter"/>
</dbReference>
<evidence type="ECO:0000256" key="2">
    <source>
        <dbReference type="ARBA" id="ARBA00004496"/>
    </source>
</evidence>
<dbReference type="GO" id="GO:0000122">
    <property type="term" value="P:negative regulation of transcription by RNA polymerase II"/>
    <property type="evidence" value="ECO:0007669"/>
    <property type="project" value="TreeGrafter"/>
</dbReference>
<dbReference type="GO" id="GO:0005634">
    <property type="term" value="C:nucleus"/>
    <property type="evidence" value="ECO:0007669"/>
    <property type="project" value="UniProtKB-SubCell"/>
</dbReference>
<evidence type="ECO:0000313" key="8">
    <source>
        <dbReference type="EnsemblMetazoa" id="CapteP202301"/>
    </source>
</evidence>
<dbReference type="InterPro" id="IPR022728">
    <property type="entry name" value="Period_circadian-like_C"/>
</dbReference>
<feature type="compositionally biased region" description="Low complexity" evidence="5">
    <location>
        <begin position="1263"/>
        <end position="1272"/>
    </location>
</feature>
<dbReference type="EMBL" id="KB296906">
    <property type="protein sequence ID" value="ELU11162.1"/>
    <property type="molecule type" value="Genomic_DNA"/>
</dbReference>
<feature type="region of interest" description="Disordered" evidence="5">
    <location>
        <begin position="1095"/>
        <end position="1226"/>
    </location>
</feature>
<dbReference type="InterPro" id="IPR035965">
    <property type="entry name" value="PAS-like_dom_sf"/>
</dbReference>
<dbReference type="Gene3D" id="3.30.450.20">
    <property type="entry name" value="PAS domain"/>
    <property type="match status" value="2"/>
</dbReference>
<evidence type="ECO:0000259" key="6">
    <source>
        <dbReference type="PROSITE" id="PS50112"/>
    </source>
</evidence>
<feature type="region of interest" description="Disordered" evidence="5">
    <location>
        <begin position="1"/>
        <end position="70"/>
    </location>
</feature>
<name>R7UY34_CAPTE</name>
<dbReference type="PANTHER" id="PTHR11269">
    <property type="entry name" value="PERIOD CIRCADIAN PROTEIN"/>
    <property type="match status" value="1"/>
</dbReference>
<feature type="compositionally biased region" description="Low complexity" evidence="5">
    <location>
        <begin position="1159"/>
        <end position="1186"/>
    </location>
</feature>
<reference evidence="9" key="1">
    <citation type="submission" date="2012-12" db="EMBL/GenBank/DDBJ databases">
        <authorList>
            <person name="Hellsten U."/>
            <person name="Grimwood J."/>
            <person name="Chapman J.A."/>
            <person name="Shapiro H."/>
            <person name="Aerts A."/>
            <person name="Otillar R.P."/>
            <person name="Terry A.Y."/>
            <person name="Boore J.L."/>
            <person name="Simakov O."/>
            <person name="Marletaz F."/>
            <person name="Cho S.-J."/>
            <person name="Edsinger-Gonzales E."/>
            <person name="Havlak P."/>
            <person name="Kuo D.-H."/>
            <person name="Larsson T."/>
            <person name="Lv J."/>
            <person name="Arendt D."/>
            <person name="Savage R."/>
            <person name="Osoegawa K."/>
            <person name="de Jong P."/>
            <person name="Lindberg D.R."/>
            <person name="Seaver E.C."/>
            <person name="Weisblat D.A."/>
            <person name="Putnam N.H."/>
            <person name="Grigoriev I.V."/>
            <person name="Rokhsar D.S."/>
        </authorList>
    </citation>
    <scope>NUCLEOTIDE SEQUENCE</scope>
    <source>
        <strain evidence="9">I ESC-2004</strain>
    </source>
</reference>
<sequence length="1504" mass="164132">MDPSSMTSPEAADTNSSRRSKEQDSLVSRGQMEAELISMDSGSCGASASSGYGTQKTGQPPHHREKKERVKQCLRELHSLMPEGSKRKGLLGTLQQVVQRMKQMNNAETSDNDAPKTSDATFCTPAPPRAISLRSLRDQMSQYNLQGVSENFRIVMSLNDTIICDVSEDLVLILGYPKDYWLKQSILDFLRKHDLSTFTSKLSQCRALISSAENDESVASAPLITSTSSAAAGGKDEPRSLVNPFYFKLRHYKSLRTGFNLVRPDRFTAFYGRVSIQSLCIANDQTGKEGDDSEPPSAEDYMVIECQPIRSAFREPGKLPDQVTFSTKHTVFCTYSHVDEAGISLLGYLPQDMISSSIFNYYHPKDLPLLFTIYQHVVSDPRGEYTSAPYRMRAHNGDYLLIQTKWVKNWDSITGHHTVIKGPDNCDVFDNASVIKMRTNLPVESPDIVSMEKLIKKLLDQPIEPSCDGPDACPPPELSVVQETLPLTAEASGLKRESGSSSESGLMSTESFLEEAIKRKEKEQDEGSSSGGSISLSEEDLSVLYEGLSYASSIRRYLMSHGSSAEFPKGIQFSQMGSGDVIGSPSIQEPITVDVELPLPARIPSQASSTKALVSEHEREELAPPSPAHEDLGEETHKETTPMEMQDYTPVRLSMNALKAHDKIHEKFFIEKMMKEKAGYLLSQAGSRMLKTLGRTKQKRQIPAEHEADEKMVSTKLMRQDDGKAIPSRQVPPTLQPPFPMTSLETRWIAPPVSTSMAFRLSSLPASSSAFHSMQPQWQQPVAVQPQVYPTPPPSMYPLTSPLFTPSAPVTPNDPISASAVRTNPATSQPQAAMMPFWPIYAQHRECSPFSLSVRQSFSRTEAASMPAVFSTLTGQPNALVSPGFMMGPGMALQPTVVPIPSATFAATPVLPKVMQTLDNADGSPQKAALTPKQTFNSHQGPGPPVTVQSVAAAVDMDFSTDCTDSSLLFLLESSTDPSQNHSAEEEDRGPEPCSGTPLKQGQLNRSRPPPKSMDPPWRQMVNWTRQVQMRYEVQRPTCGDLLKQDLLSLQLMRQPQQLSQQLDDLLSFMSSLDKDSKSQDDDILLMSECALAKYDDSESTDPGSDEAPMKEEKQEEVKMEEEEQCRDSPCSLDSLDSPARPKSTDKLSENEGSDDSNESSADTSSKASSELTLSESRSNEEAASSMKESDNASSSGSFGKGASNLSSESENDSKKRAAVKTKVSMHKKQEYFSKLFVPMRVWYEDNSGEQWMPRDTADGSYQSQQQQPQPQGSTRSCAQDLLDCKQQLLPSIGQPDLVRMQMSCLLEDLQASEADSLSSSSLSSRDDALVETSRTNVVSQSPNQNTVSMEYEAGQYHPSASVSGMQSTTSGFSSMSNADSSGRGNSSSGGDKPGANSDKNGSSKESASCPSHAESSSAADPSQSSNSDPDDKAARGICRVPPLSCSSVQPDVGGLDELPPGPSGQAHRSGTLPPSVIEKLDSVMSVFSLKGDMDAQYLGLLQE</sequence>
<dbReference type="GO" id="GO:0005737">
    <property type="term" value="C:cytoplasm"/>
    <property type="evidence" value="ECO:0007669"/>
    <property type="project" value="UniProtKB-SubCell"/>
</dbReference>
<feature type="compositionally biased region" description="Low complexity" evidence="5">
    <location>
        <begin position="1128"/>
        <end position="1139"/>
    </location>
</feature>
<feature type="compositionally biased region" description="Polar residues" evidence="5">
    <location>
        <begin position="1333"/>
        <end position="1345"/>
    </location>
</feature>
<dbReference type="STRING" id="283909.R7UY34"/>
<feature type="region of interest" description="Disordered" evidence="5">
    <location>
        <begin position="917"/>
        <end position="947"/>
    </location>
</feature>
<feature type="compositionally biased region" description="Low complexity" evidence="5">
    <location>
        <begin position="1193"/>
        <end position="1204"/>
    </location>
</feature>
<evidence type="ECO:0000256" key="4">
    <source>
        <dbReference type="ARBA" id="ARBA00023242"/>
    </source>
</evidence>
<comment type="subcellular location">
    <subcellularLocation>
        <location evidence="2">Cytoplasm</location>
    </subcellularLocation>
    <subcellularLocation>
        <location evidence="1">Nucleus</location>
    </subcellularLocation>
</comment>
<dbReference type="Proteomes" id="UP000014760">
    <property type="component" value="Unassembled WGS sequence"/>
</dbReference>
<evidence type="ECO:0000256" key="5">
    <source>
        <dbReference type="SAM" id="MobiDB-lite"/>
    </source>
</evidence>
<dbReference type="GO" id="GO:0043153">
    <property type="term" value="P:entrainment of circadian clock by photoperiod"/>
    <property type="evidence" value="ECO:0007669"/>
    <property type="project" value="TreeGrafter"/>
</dbReference>
<feature type="compositionally biased region" description="Polar residues" evidence="5">
    <location>
        <begin position="1"/>
        <end position="17"/>
    </location>
</feature>
<proteinExistence type="predicted"/>
<reference evidence="7 9" key="2">
    <citation type="journal article" date="2013" name="Nature">
        <title>Insights into bilaterian evolution from three spiralian genomes.</title>
        <authorList>
            <person name="Simakov O."/>
            <person name="Marletaz F."/>
            <person name="Cho S.J."/>
            <person name="Edsinger-Gonzales E."/>
            <person name="Havlak P."/>
            <person name="Hellsten U."/>
            <person name="Kuo D.H."/>
            <person name="Larsson T."/>
            <person name="Lv J."/>
            <person name="Arendt D."/>
            <person name="Savage R."/>
            <person name="Osoegawa K."/>
            <person name="de Jong P."/>
            <person name="Grimwood J."/>
            <person name="Chapman J.A."/>
            <person name="Shapiro H."/>
            <person name="Aerts A."/>
            <person name="Otillar R.P."/>
            <person name="Terry A.Y."/>
            <person name="Boore J.L."/>
            <person name="Grigoriev I.V."/>
            <person name="Lindberg D.R."/>
            <person name="Seaver E.C."/>
            <person name="Weisblat D.A."/>
            <person name="Putnam N.H."/>
            <person name="Rokhsar D.S."/>
        </authorList>
    </citation>
    <scope>NUCLEOTIDE SEQUENCE</scope>
    <source>
        <strain evidence="7 9">I ESC-2004</strain>
    </source>
</reference>
<feature type="compositionally biased region" description="Basic and acidic residues" evidence="5">
    <location>
        <begin position="1108"/>
        <end position="1118"/>
    </location>
</feature>
<keyword evidence="3" id="KW-0963">Cytoplasm</keyword>
<dbReference type="GO" id="GO:0001222">
    <property type="term" value="F:transcription corepressor binding"/>
    <property type="evidence" value="ECO:0007669"/>
    <property type="project" value="TreeGrafter"/>
</dbReference>
<dbReference type="EMBL" id="AMQN01005825">
    <property type="status" value="NOT_ANNOTATED_CDS"/>
    <property type="molecule type" value="Genomic_DNA"/>
</dbReference>
<feature type="region of interest" description="Disordered" evidence="5">
    <location>
        <begin position="1250"/>
        <end position="1278"/>
    </location>
</feature>
<keyword evidence="9" id="KW-1185">Reference proteome</keyword>
<dbReference type="InterPro" id="IPR013655">
    <property type="entry name" value="PAS_fold_3"/>
</dbReference>
<reference evidence="8" key="3">
    <citation type="submission" date="2015-06" db="UniProtKB">
        <authorList>
            <consortium name="EnsemblMetazoa"/>
        </authorList>
    </citation>
    <scope>IDENTIFICATION</scope>
</reference>
<feature type="region of interest" description="Disordered" evidence="5">
    <location>
        <begin position="1360"/>
        <end position="1475"/>
    </location>
</feature>
<feature type="compositionally biased region" description="Low complexity" evidence="5">
    <location>
        <begin position="1407"/>
        <end position="1428"/>
    </location>
</feature>
<feature type="region of interest" description="Disordered" evidence="5">
    <location>
        <begin position="607"/>
        <end position="646"/>
    </location>
</feature>
<dbReference type="InterPro" id="IPR000014">
    <property type="entry name" value="PAS"/>
</dbReference>
<feature type="compositionally biased region" description="Polar residues" evidence="5">
    <location>
        <begin position="1360"/>
        <end position="1376"/>
    </location>
</feature>
<feature type="compositionally biased region" description="Basic and acidic residues" evidence="5">
    <location>
        <begin position="614"/>
        <end position="641"/>
    </location>
</feature>
<dbReference type="GO" id="GO:0000976">
    <property type="term" value="F:transcription cis-regulatory region binding"/>
    <property type="evidence" value="ECO:0007669"/>
    <property type="project" value="TreeGrafter"/>
</dbReference>
<dbReference type="OMA" id="GCTGCKC"/>
<feature type="compositionally biased region" description="Low complexity" evidence="5">
    <location>
        <begin position="1377"/>
        <end position="1391"/>
    </location>
</feature>
<evidence type="ECO:0000313" key="7">
    <source>
        <dbReference type="EMBL" id="ELU11162.1"/>
    </source>
</evidence>
<dbReference type="PROSITE" id="PS50112">
    <property type="entry name" value="PAS"/>
    <property type="match status" value="1"/>
</dbReference>
<dbReference type="SUPFAM" id="SSF55785">
    <property type="entry name" value="PYP-like sensor domain (PAS domain)"/>
    <property type="match status" value="1"/>
</dbReference>
<evidence type="ECO:0000256" key="1">
    <source>
        <dbReference type="ARBA" id="ARBA00004123"/>
    </source>
</evidence>
<evidence type="ECO:0000313" key="9">
    <source>
        <dbReference type="Proteomes" id="UP000014760"/>
    </source>
</evidence>
<dbReference type="Pfam" id="PF08447">
    <property type="entry name" value="PAS_3"/>
    <property type="match status" value="1"/>
</dbReference>
<feature type="domain" description="PAS" evidence="6">
    <location>
        <begin position="337"/>
        <end position="381"/>
    </location>
</feature>
<keyword evidence="4" id="KW-0539">Nucleus</keyword>
<feature type="region of interest" description="Disordered" evidence="5">
    <location>
        <begin position="1315"/>
        <end position="1345"/>
    </location>
</feature>
<feature type="compositionally biased region" description="Low complexity" evidence="5">
    <location>
        <begin position="1315"/>
        <end position="1324"/>
    </location>
</feature>
<dbReference type="OrthoDB" id="7788983at2759"/>
<dbReference type="CDD" id="cd00130">
    <property type="entry name" value="PAS"/>
    <property type="match status" value="1"/>
</dbReference>